<dbReference type="Proteomes" id="UP000541444">
    <property type="component" value="Unassembled WGS sequence"/>
</dbReference>
<protein>
    <submittedName>
        <fullName evidence="2">Uncharacterized protein</fullName>
    </submittedName>
</protein>
<evidence type="ECO:0000313" key="1">
    <source>
        <dbReference type="EMBL" id="KAF6158857.1"/>
    </source>
</evidence>
<reference evidence="2 3" key="1">
    <citation type="journal article" date="2020" name="IScience">
        <title>Genome Sequencing of the Endangered Kingdonia uniflora (Circaeasteraceae, Ranunculales) Reveals Potential Mechanisms of Evolutionary Specialization.</title>
        <authorList>
            <person name="Sun Y."/>
            <person name="Deng T."/>
            <person name="Zhang A."/>
            <person name="Moore M.J."/>
            <person name="Landis J.B."/>
            <person name="Lin N."/>
            <person name="Zhang H."/>
            <person name="Zhang X."/>
            <person name="Huang J."/>
            <person name="Zhang X."/>
            <person name="Sun H."/>
            <person name="Wang H."/>
        </authorList>
    </citation>
    <scope>NUCLEOTIDE SEQUENCE [LARGE SCALE GENOMIC DNA]</scope>
    <source>
        <strain evidence="2">TB1705</strain>
        <tissue evidence="2">Leaf</tissue>
    </source>
</reference>
<dbReference type="EMBL" id="JACGCM010001217">
    <property type="protein sequence ID" value="KAF6158857.1"/>
    <property type="molecule type" value="Genomic_DNA"/>
</dbReference>
<evidence type="ECO:0000313" key="3">
    <source>
        <dbReference type="Proteomes" id="UP000541444"/>
    </source>
</evidence>
<gene>
    <name evidence="2" type="ORF">GIB67_000392</name>
    <name evidence="1" type="ORF">GIB67_012500</name>
</gene>
<sequence length="153" mass="17323">MVFQEENPAREHTIVRTAGKLIPFYFNKLPETKDSNVGLPSRWRRKKHNLKADESNPSEVLCPICSGPLNKLDLQSSKNDIGNCESVAEMFGASCCSSCRFQILPEDMSSIEHFHSLLPQPMFTRSKDCVGGDRSWLREQIKDCLLSDTEDDT</sequence>
<evidence type="ECO:0000313" key="2">
    <source>
        <dbReference type="EMBL" id="KAF6174825.1"/>
    </source>
</evidence>
<dbReference type="EMBL" id="JACGCM010000233">
    <property type="protein sequence ID" value="KAF6174825.1"/>
    <property type="molecule type" value="Genomic_DNA"/>
</dbReference>
<dbReference type="OrthoDB" id="1472603at2759"/>
<comment type="caution">
    <text evidence="2">The sequence shown here is derived from an EMBL/GenBank/DDBJ whole genome shotgun (WGS) entry which is preliminary data.</text>
</comment>
<keyword evidence="3" id="KW-1185">Reference proteome</keyword>
<proteinExistence type="predicted"/>
<accession>A0A7J7P5V5</accession>
<dbReference type="AlphaFoldDB" id="A0A7J7P5V5"/>
<name>A0A7J7P5V5_9MAGN</name>
<organism evidence="2 3">
    <name type="scientific">Kingdonia uniflora</name>
    <dbReference type="NCBI Taxonomy" id="39325"/>
    <lineage>
        <taxon>Eukaryota</taxon>
        <taxon>Viridiplantae</taxon>
        <taxon>Streptophyta</taxon>
        <taxon>Embryophyta</taxon>
        <taxon>Tracheophyta</taxon>
        <taxon>Spermatophyta</taxon>
        <taxon>Magnoliopsida</taxon>
        <taxon>Ranunculales</taxon>
        <taxon>Circaeasteraceae</taxon>
        <taxon>Kingdonia</taxon>
    </lineage>
</organism>